<evidence type="ECO:0000313" key="4">
    <source>
        <dbReference type="Proteomes" id="UP000831327"/>
    </source>
</evidence>
<evidence type="ECO:0000256" key="2">
    <source>
        <dbReference type="ARBA" id="ARBA00022525"/>
    </source>
</evidence>
<gene>
    <name evidence="3" type="primary">wgeA</name>
    <name evidence="3" type="ORF">Rmf_18780</name>
</gene>
<reference evidence="3 4" key="1">
    <citation type="journal article" date="2016" name="Microbes Environ.">
        <title>Phylogenetically diverse aerobic anoxygenic phototrophic bacteria isolated from epilithic biofilms in Tama river, Japan.</title>
        <authorList>
            <person name="Hirose S."/>
            <person name="Matsuura K."/>
            <person name="Haruta S."/>
        </authorList>
    </citation>
    <scope>NUCLEOTIDE SEQUENCE [LARGE SCALE GENOMIC DNA]</scope>
    <source>
        <strain evidence="3 4">S08</strain>
    </source>
</reference>
<dbReference type="Pfam" id="PF00353">
    <property type="entry name" value="HemolysinCabind"/>
    <property type="match status" value="3"/>
</dbReference>
<comment type="subcellular location">
    <subcellularLocation>
        <location evidence="1">Secreted</location>
    </subcellularLocation>
</comment>
<evidence type="ECO:0000313" key="3">
    <source>
        <dbReference type="EMBL" id="BDG71949.1"/>
    </source>
</evidence>
<accession>A0ABN6NZW1</accession>
<protein>
    <submittedName>
        <fullName evidence="3">Hemolysin expression modulating protein</fullName>
    </submittedName>
</protein>
<dbReference type="InterPro" id="IPR001343">
    <property type="entry name" value="Hemolysn_Ca-bd"/>
</dbReference>
<dbReference type="PANTHER" id="PTHR38340">
    <property type="entry name" value="S-LAYER PROTEIN"/>
    <property type="match status" value="1"/>
</dbReference>
<keyword evidence="2" id="KW-0964">Secreted</keyword>
<dbReference type="InterPro" id="IPR050557">
    <property type="entry name" value="RTX_toxin/Mannuronan_C5-epim"/>
</dbReference>
<dbReference type="Proteomes" id="UP000831327">
    <property type="component" value="Chromosome"/>
</dbReference>
<dbReference type="PANTHER" id="PTHR38340:SF1">
    <property type="entry name" value="S-LAYER PROTEIN"/>
    <property type="match status" value="1"/>
</dbReference>
<dbReference type="PROSITE" id="PS00330">
    <property type="entry name" value="HEMOLYSIN_CALCIUM"/>
    <property type="match status" value="6"/>
</dbReference>
<sequence length="241" mass="23997">MADFATLPGGLLFGGNDADLIDADIDIPGSFDNLIASFGGSDTVRSGSGDDLVFAGKGTDVVLAGSGDDIVFGDDGDDLLNGESGDDVLDGGKGDDLLNGGDGKDRLLGGDGKDTLAGGAGDDWLAGGKSDDVLAGGAGKDTLAGGTGDDTLTGGAAEDTFFFESGFGRDVVLDFRPGDDVIAIKSNINGTGITSTGQLADRISSDDTGAVIDLGGGDQIKLVGVSSEDLIDNLSSYFRIV</sequence>
<dbReference type="PRINTS" id="PR00313">
    <property type="entry name" value="CABNDNGRPT"/>
</dbReference>
<keyword evidence="4" id="KW-1185">Reference proteome</keyword>
<dbReference type="EMBL" id="AP025637">
    <property type="protein sequence ID" value="BDG71949.1"/>
    <property type="molecule type" value="Genomic_DNA"/>
</dbReference>
<name>A0ABN6NZW1_9PROT</name>
<dbReference type="SUPFAM" id="SSF51120">
    <property type="entry name" value="beta-Roll"/>
    <property type="match status" value="1"/>
</dbReference>
<dbReference type="InterPro" id="IPR011049">
    <property type="entry name" value="Serralysin-like_metalloprot_C"/>
</dbReference>
<evidence type="ECO:0000256" key="1">
    <source>
        <dbReference type="ARBA" id="ARBA00004613"/>
    </source>
</evidence>
<proteinExistence type="predicted"/>
<organism evidence="3 4">
    <name type="scientific">Roseomonas fluvialis</name>
    <dbReference type="NCBI Taxonomy" id="1750527"/>
    <lineage>
        <taxon>Bacteria</taxon>
        <taxon>Pseudomonadati</taxon>
        <taxon>Pseudomonadota</taxon>
        <taxon>Alphaproteobacteria</taxon>
        <taxon>Acetobacterales</taxon>
        <taxon>Roseomonadaceae</taxon>
        <taxon>Roseomonas</taxon>
    </lineage>
</organism>
<dbReference type="Gene3D" id="2.150.10.10">
    <property type="entry name" value="Serralysin-like metalloprotease, C-terminal"/>
    <property type="match status" value="2"/>
</dbReference>
<dbReference type="RefSeq" id="WP_279323240.1">
    <property type="nucleotide sequence ID" value="NZ_AP025637.1"/>
</dbReference>
<dbReference type="InterPro" id="IPR018511">
    <property type="entry name" value="Hemolysin-typ_Ca-bd_CS"/>
</dbReference>